<dbReference type="AlphaFoldDB" id="A0A069QHH9"/>
<dbReference type="GO" id="GO:2001070">
    <property type="term" value="F:starch binding"/>
    <property type="evidence" value="ECO:0007669"/>
    <property type="project" value="InterPro"/>
</dbReference>
<keyword evidence="4" id="KW-1185">Reference proteome</keyword>
<keyword evidence="1" id="KW-0732">Signal</keyword>
<feature type="signal peptide" evidence="1">
    <location>
        <begin position="1"/>
        <end position="19"/>
    </location>
</feature>
<feature type="domain" description="Outer membrane protein SusF/SusE-like C-terminal" evidence="2">
    <location>
        <begin position="180"/>
        <end position="278"/>
    </location>
</feature>
<dbReference type="Gene3D" id="2.60.40.3620">
    <property type="match status" value="1"/>
</dbReference>
<gene>
    <name evidence="3" type="ORF">HMPREF1991_01757</name>
</gene>
<dbReference type="Pfam" id="PF16411">
    <property type="entry name" value="SusF_SusE"/>
    <property type="match status" value="2"/>
</dbReference>
<protein>
    <recommendedName>
        <fullName evidence="2">Outer membrane protein SusF/SusE-like C-terminal domain-containing protein</fullName>
    </recommendedName>
</protein>
<evidence type="ECO:0000313" key="4">
    <source>
        <dbReference type="Proteomes" id="UP000027442"/>
    </source>
</evidence>
<dbReference type="CDD" id="cd12966">
    <property type="entry name" value="CBM-Ec_CBM-Fc"/>
    <property type="match status" value="1"/>
</dbReference>
<dbReference type="CDD" id="cd12965">
    <property type="entry name" value="CBM-Eb_CBM-Fb"/>
    <property type="match status" value="1"/>
</dbReference>
<dbReference type="PATRIC" id="fig|1122985.7.peg.1829"/>
<dbReference type="Gene3D" id="2.60.40.3610">
    <property type="match status" value="1"/>
</dbReference>
<dbReference type="eggNOG" id="ENOG502Z9RZ">
    <property type="taxonomic scope" value="Bacteria"/>
</dbReference>
<dbReference type="RefSeq" id="WP_018967614.1">
    <property type="nucleotide sequence ID" value="NZ_KB899216.1"/>
</dbReference>
<dbReference type="EMBL" id="JNGW01000076">
    <property type="protein sequence ID" value="KDR52132.1"/>
    <property type="molecule type" value="Genomic_DNA"/>
</dbReference>
<feature type="chain" id="PRO_5001665326" description="Outer membrane protein SusF/SusE-like C-terminal domain-containing protein" evidence="1">
    <location>
        <begin position="20"/>
        <end position="386"/>
    </location>
</feature>
<reference evidence="3 4" key="1">
    <citation type="submission" date="2013-08" db="EMBL/GenBank/DDBJ databases">
        <authorList>
            <person name="Weinstock G."/>
            <person name="Sodergren E."/>
            <person name="Wylie T."/>
            <person name="Fulton L."/>
            <person name="Fulton R."/>
            <person name="Fronick C."/>
            <person name="O'Laughlin M."/>
            <person name="Godfrey J."/>
            <person name="Miner T."/>
            <person name="Herter B."/>
            <person name="Appelbaum E."/>
            <person name="Cordes M."/>
            <person name="Lek S."/>
            <person name="Wollam A."/>
            <person name="Pepin K.H."/>
            <person name="Palsikar V.B."/>
            <person name="Mitreva M."/>
            <person name="Wilson R.K."/>
        </authorList>
    </citation>
    <scope>NUCLEOTIDE SEQUENCE [LARGE SCALE GENOMIC DNA]</scope>
    <source>
        <strain evidence="3 4">ATCC 15930</strain>
    </source>
</reference>
<organism evidence="3 4">
    <name type="scientific">Hoylesella loescheii DSM 19665 = JCM 12249 = ATCC 15930</name>
    <dbReference type="NCBI Taxonomy" id="1122985"/>
    <lineage>
        <taxon>Bacteria</taxon>
        <taxon>Pseudomonadati</taxon>
        <taxon>Bacteroidota</taxon>
        <taxon>Bacteroidia</taxon>
        <taxon>Bacteroidales</taxon>
        <taxon>Prevotellaceae</taxon>
        <taxon>Hoylesella</taxon>
    </lineage>
</organism>
<dbReference type="PROSITE" id="PS51257">
    <property type="entry name" value="PROKAR_LIPOPROTEIN"/>
    <property type="match status" value="1"/>
</dbReference>
<proteinExistence type="predicted"/>
<feature type="domain" description="Outer membrane protein SusF/SusE-like C-terminal" evidence="2">
    <location>
        <begin position="290"/>
        <end position="383"/>
    </location>
</feature>
<sequence>MNKIIKTSLMLLGGIFVMAACSDDRDDNPTIKVPTEFKMETPSFASSQVDLNNAAQFNLAWEKPDFGYFAKVNYTLEVSNTGKFTASLADEEADLEGKVVADYAEIPTIFPLNRATITNDDLALAVVQVGHWEKPEQLPATQKVYVRVKATLPNVASLHSNVVEFTVIPKYVKLPPKITECYLTGSEYGWGNNEKSWKPLTPVKGTIGKQGKGVPTFWMVAYFKADEQFKFAPKPKWGDDFGAGNATVTDHASASPSDEGGNIKVGKAGWYLIVVTNNGEKRTVSFEKPEVYLQGPTIGNWDCKKENMFTAPTTATGEFVSPAFVATNEVRMCVKLKDFEWWKSEFIVNKAGSIVYRGDGNDPEKITVTAGQRCYLNFSTGKGSYK</sequence>
<name>A0A069QHH9_HOYLO</name>
<dbReference type="InterPro" id="IPR032187">
    <property type="entry name" value="SusF/SusE-like_C"/>
</dbReference>
<accession>A0A069QHH9</accession>
<dbReference type="GO" id="GO:0019867">
    <property type="term" value="C:outer membrane"/>
    <property type="evidence" value="ECO:0007669"/>
    <property type="project" value="InterPro"/>
</dbReference>
<comment type="caution">
    <text evidence="3">The sequence shown here is derived from an EMBL/GenBank/DDBJ whole genome shotgun (WGS) entry which is preliminary data.</text>
</comment>
<evidence type="ECO:0000259" key="2">
    <source>
        <dbReference type="Pfam" id="PF16411"/>
    </source>
</evidence>
<dbReference type="HOGENOM" id="CLU_042892_1_0_10"/>
<evidence type="ECO:0000313" key="3">
    <source>
        <dbReference type="EMBL" id="KDR52132.1"/>
    </source>
</evidence>
<evidence type="ECO:0000256" key="1">
    <source>
        <dbReference type="SAM" id="SignalP"/>
    </source>
</evidence>
<dbReference type="Proteomes" id="UP000027442">
    <property type="component" value="Unassembled WGS sequence"/>
</dbReference>